<evidence type="ECO:0000256" key="1">
    <source>
        <dbReference type="ARBA" id="ARBA00004540"/>
    </source>
</evidence>
<dbReference type="EMBL" id="LEKV01005151">
    <property type="protein sequence ID" value="KVH89727.1"/>
    <property type="molecule type" value="Genomic_DNA"/>
</dbReference>
<protein>
    <submittedName>
        <fullName evidence="10">Inner nuclear membrane protein MAN1</fullName>
    </submittedName>
</protein>
<reference evidence="10 11" key="1">
    <citation type="journal article" date="2016" name="Sci. Rep.">
        <title>The genome sequence of the outbreeding globe artichoke constructed de novo incorporating a phase-aware low-pass sequencing strategy of F1 progeny.</title>
        <authorList>
            <person name="Scaglione D."/>
            <person name="Reyes-Chin-Wo S."/>
            <person name="Acquadro A."/>
            <person name="Froenicke L."/>
            <person name="Portis E."/>
            <person name="Beitel C."/>
            <person name="Tirone M."/>
            <person name="Mauro R."/>
            <person name="Lo Monaco A."/>
            <person name="Mauromicale G."/>
            <person name="Faccioli P."/>
            <person name="Cattivelli L."/>
            <person name="Rieseberg L."/>
            <person name="Michelmore R."/>
            <person name="Lanteri S."/>
        </authorList>
    </citation>
    <scope>NUCLEOTIDE SEQUENCE [LARGE SCALE GENOMIC DNA]</scope>
    <source>
        <strain evidence="10">2C</strain>
    </source>
</reference>
<evidence type="ECO:0000313" key="10">
    <source>
        <dbReference type="EMBL" id="KVH89727.1"/>
    </source>
</evidence>
<comment type="caution">
    <text evidence="10">The sequence shown here is derived from an EMBL/GenBank/DDBJ whole genome shotgun (WGS) entry which is preliminary data.</text>
</comment>
<keyword evidence="6" id="KW-0539">Nucleus</keyword>
<dbReference type="InterPro" id="IPR044780">
    <property type="entry name" value="Heh2/Src1"/>
</dbReference>
<feature type="compositionally biased region" description="Polar residues" evidence="7">
    <location>
        <begin position="382"/>
        <end position="392"/>
    </location>
</feature>
<accession>A0A118JTK1</accession>
<evidence type="ECO:0000259" key="9">
    <source>
        <dbReference type="Pfam" id="PF09402"/>
    </source>
</evidence>
<keyword evidence="3 8" id="KW-0812">Transmembrane</keyword>
<name>A0A118JTK1_CYNCS</name>
<dbReference type="PANTHER" id="PTHR47808">
    <property type="entry name" value="INNER NUCLEAR MEMBRANE PROTEIN HEH2-RELATED"/>
    <property type="match status" value="1"/>
</dbReference>
<feature type="domain" description="Man1/Src1-like C-terminal" evidence="9">
    <location>
        <begin position="104"/>
        <end position="357"/>
    </location>
</feature>
<comment type="subcellular location">
    <subcellularLocation>
        <location evidence="1">Nucleus inner membrane</location>
    </subcellularLocation>
</comment>
<dbReference type="InterPro" id="IPR018996">
    <property type="entry name" value="Man1/Src1-like_C"/>
</dbReference>
<dbReference type="InterPro" id="IPR041885">
    <property type="entry name" value="MAN1_winged_helix_dom"/>
</dbReference>
<dbReference type="Gene3D" id="1.10.10.1180">
    <property type="entry name" value="MAN1, winged-helix domain"/>
    <property type="match status" value="1"/>
</dbReference>
<keyword evidence="11" id="KW-1185">Reference proteome</keyword>
<dbReference type="GO" id="GO:0071763">
    <property type="term" value="P:nuclear membrane organization"/>
    <property type="evidence" value="ECO:0007669"/>
    <property type="project" value="TreeGrafter"/>
</dbReference>
<evidence type="ECO:0000256" key="5">
    <source>
        <dbReference type="ARBA" id="ARBA00023136"/>
    </source>
</evidence>
<dbReference type="AlphaFoldDB" id="A0A118JTK1"/>
<gene>
    <name evidence="10" type="ORF">Ccrd_008279</name>
</gene>
<dbReference type="STRING" id="59895.A0A118JTK1"/>
<dbReference type="GO" id="GO:0003682">
    <property type="term" value="F:chromatin binding"/>
    <property type="evidence" value="ECO:0007669"/>
    <property type="project" value="InterPro"/>
</dbReference>
<evidence type="ECO:0000256" key="8">
    <source>
        <dbReference type="SAM" id="Phobius"/>
    </source>
</evidence>
<organism evidence="10 11">
    <name type="scientific">Cynara cardunculus var. scolymus</name>
    <name type="common">Globe artichoke</name>
    <name type="synonym">Cynara scolymus</name>
    <dbReference type="NCBI Taxonomy" id="59895"/>
    <lineage>
        <taxon>Eukaryota</taxon>
        <taxon>Viridiplantae</taxon>
        <taxon>Streptophyta</taxon>
        <taxon>Embryophyta</taxon>
        <taxon>Tracheophyta</taxon>
        <taxon>Spermatophyta</taxon>
        <taxon>Magnoliopsida</taxon>
        <taxon>eudicotyledons</taxon>
        <taxon>Gunneridae</taxon>
        <taxon>Pentapetalae</taxon>
        <taxon>asterids</taxon>
        <taxon>campanulids</taxon>
        <taxon>Asterales</taxon>
        <taxon>Asteraceae</taxon>
        <taxon>Carduoideae</taxon>
        <taxon>Cardueae</taxon>
        <taxon>Carduinae</taxon>
        <taxon>Cynara</taxon>
    </lineage>
</organism>
<dbReference type="Gramene" id="KVH89727">
    <property type="protein sequence ID" value="KVH89727"/>
    <property type="gene ID" value="Ccrd_008279"/>
</dbReference>
<evidence type="ECO:0000256" key="4">
    <source>
        <dbReference type="ARBA" id="ARBA00022989"/>
    </source>
</evidence>
<keyword evidence="4 8" id="KW-1133">Transmembrane helix</keyword>
<evidence type="ECO:0000313" key="11">
    <source>
        <dbReference type="Proteomes" id="UP000243975"/>
    </source>
</evidence>
<dbReference type="OMA" id="WVPENDV"/>
<feature type="compositionally biased region" description="Basic and acidic residues" evidence="7">
    <location>
        <begin position="1"/>
        <end position="10"/>
    </location>
</feature>
<sequence>MNPLLKDKSTAIKSTMASPPKRRIKNPRYSTTSSPSPSSIRTSSSTQPPPSLLPSKTEFFKLIAVVSIAVSVAIGCNYVVKFSSLQPKPFCDRDTEFDYYSSDVCDPCPSHGICYQGKLECMSGYIRHGRSCLEDGDINEMAKNLAKMAESHVCESYSQYLCKGMDKVWIQGNELWNNMDKLKLTEDYGKDNTTYLYAKQRAMEIVYNLLETRDTNIGIKELKCPELLVEHYKPLSCCIRLWLLERALFLIPFCALLMGCILILLRIRRRHYLSVRAEELYEQVCDTLEETALTSRSVNGEGEPWIVASWLRDNILTPRERRDPLLWKKVEELVQEDSRLDQYPKMLKGEAKVVWEWQVEGALRSSGKKKKKKGEMDKQKWSENSNLGSNQDPRSRLKAV</sequence>
<feature type="transmembrane region" description="Helical" evidence="8">
    <location>
        <begin position="247"/>
        <end position="267"/>
    </location>
</feature>
<keyword evidence="5 8" id="KW-0472">Membrane</keyword>
<evidence type="ECO:0000256" key="2">
    <source>
        <dbReference type="ARBA" id="ARBA00022553"/>
    </source>
</evidence>
<dbReference type="Proteomes" id="UP000243975">
    <property type="component" value="Unassembled WGS sequence"/>
</dbReference>
<feature type="region of interest" description="Disordered" evidence="7">
    <location>
        <begin position="363"/>
        <end position="400"/>
    </location>
</feature>
<dbReference type="GO" id="GO:0005783">
    <property type="term" value="C:endoplasmic reticulum"/>
    <property type="evidence" value="ECO:0007669"/>
    <property type="project" value="TreeGrafter"/>
</dbReference>
<proteinExistence type="predicted"/>
<feature type="compositionally biased region" description="Low complexity" evidence="7">
    <location>
        <begin position="30"/>
        <end position="46"/>
    </location>
</feature>
<dbReference type="PANTHER" id="PTHR47808:SF2">
    <property type="entry name" value="LEM DOMAIN-CONTAINING PROTEIN 2"/>
    <property type="match status" value="1"/>
</dbReference>
<keyword evidence="2" id="KW-0597">Phosphoprotein</keyword>
<feature type="region of interest" description="Disordered" evidence="7">
    <location>
        <begin position="1"/>
        <end position="50"/>
    </location>
</feature>
<dbReference type="GO" id="GO:0034399">
    <property type="term" value="C:nuclear periphery"/>
    <property type="evidence" value="ECO:0007669"/>
    <property type="project" value="EnsemblPlants"/>
</dbReference>
<evidence type="ECO:0000256" key="7">
    <source>
        <dbReference type="SAM" id="MobiDB-lite"/>
    </source>
</evidence>
<evidence type="ECO:0000256" key="3">
    <source>
        <dbReference type="ARBA" id="ARBA00022692"/>
    </source>
</evidence>
<dbReference type="Pfam" id="PF09402">
    <property type="entry name" value="MSC"/>
    <property type="match status" value="1"/>
</dbReference>
<dbReference type="GO" id="GO:0005637">
    <property type="term" value="C:nuclear inner membrane"/>
    <property type="evidence" value="ECO:0007669"/>
    <property type="project" value="UniProtKB-SubCell"/>
</dbReference>
<evidence type="ECO:0000256" key="6">
    <source>
        <dbReference type="ARBA" id="ARBA00023242"/>
    </source>
</evidence>